<reference evidence="1 2" key="1">
    <citation type="submission" date="2019-03" db="EMBL/GenBank/DDBJ databases">
        <title>Genomic Encyclopedia of Type Strains, Phase IV (KMG-IV): sequencing the most valuable type-strain genomes for metagenomic binning, comparative biology and taxonomic classification.</title>
        <authorList>
            <person name="Goeker M."/>
        </authorList>
    </citation>
    <scope>NUCLEOTIDE SEQUENCE [LARGE SCALE GENOMIC DNA]</scope>
    <source>
        <strain evidence="1 2">DSM 101</strain>
    </source>
</reference>
<dbReference type="AlphaFoldDB" id="A0A4R1HMI2"/>
<accession>A0A4R1HMI2</accession>
<comment type="caution">
    <text evidence="1">The sequence shown here is derived from an EMBL/GenBank/DDBJ whole genome shotgun (WGS) entry which is preliminary data.</text>
</comment>
<dbReference type="EMBL" id="SMFY01000003">
    <property type="protein sequence ID" value="TCK23707.1"/>
    <property type="molecule type" value="Genomic_DNA"/>
</dbReference>
<organism evidence="1 2">
    <name type="scientific">Ancylobacter aquaticus</name>
    <dbReference type="NCBI Taxonomy" id="100"/>
    <lineage>
        <taxon>Bacteria</taxon>
        <taxon>Pseudomonadati</taxon>
        <taxon>Pseudomonadota</taxon>
        <taxon>Alphaproteobacteria</taxon>
        <taxon>Hyphomicrobiales</taxon>
        <taxon>Xanthobacteraceae</taxon>
        <taxon>Ancylobacter</taxon>
    </lineage>
</organism>
<evidence type="ECO:0000313" key="2">
    <source>
        <dbReference type="Proteomes" id="UP000295030"/>
    </source>
</evidence>
<protein>
    <submittedName>
        <fullName evidence="1">Uncharacterized protein</fullName>
    </submittedName>
</protein>
<gene>
    <name evidence="1" type="ORF">EV667_3548</name>
</gene>
<name>A0A4R1HMI2_ANCAQ</name>
<keyword evidence="2" id="KW-1185">Reference proteome</keyword>
<dbReference type="Proteomes" id="UP000295030">
    <property type="component" value="Unassembled WGS sequence"/>
</dbReference>
<proteinExistence type="predicted"/>
<sequence>MRIVQMGQKDIRDGNVLPAEEAFKRVREGSIV</sequence>
<evidence type="ECO:0000313" key="1">
    <source>
        <dbReference type="EMBL" id="TCK23707.1"/>
    </source>
</evidence>